<dbReference type="EC" id="2.7.7.14" evidence="10"/>
<comment type="pathway">
    <text evidence="1">Lipid metabolism.</text>
</comment>
<dbReference type="AlphaFoldDB" id="A0AAU9IPP0"/>
<evidence type="ECO:0000256" key="11">
    <source>
        <dbReference type="ARBA" id="ARBA00031473"/>
    </source>
</evidence>
<dbReference type="EMBL" id="CAJZBQ010000018">
    <property type="protein sequence ID" value="CAG9317541.1"/>
    <property type="molecule type" value="Genomic_DNA"/>
</dbReference>
<dbReference type="InterPro" id="IPR044608">
    <property type="entry name" value="Ect1/PCYT2"/>
</dbReference>
<dbReference type="GO" id="GO:0004306">
    <property type="term" value="F:ethanolamine-phosphate cytidylyltransferase activity"/>
    <property type="evidence" value="ECO:0007669"/>
    <property type="project" value="UniProtKB-EC"/>
</dbReference>
<dbReference type="PANTHER" id="PTHR45780">
    <property type="entry name" value="ETHANOLAMINE-PHOSPHATE CYTIDYLYLTRANSFERASE"/>
    <property type="match status" value="1"/>
</dbReference>
<keyword evidence="3" id="KW-0444">Lipid biosynthesis</keyword>
<comment type="pathway">
    <text evidence="9">Phospholipid metabolism; phosphatidylethanolamine biosynthesis; phosphatidylethanolamine from ethanolamine: step 2/3.</text>
</comment>
<evidence type="ECO:0000256" key="3">
    <source>
        <dbReference type="ARBA" id="ARBA00022516"/>
    </source>
</evidence>
<keyword evidence="14" id="KW-1185">Reference proteome</keyword>
<accession>A0AAU9IPP0</accession>
<keyword evidence="5" id="KW-0548">Nucleotidyltransferase</keyword>
<proteinExistence type="inferred from homology"/>
<keyword evidence="4" id="KW-0808">Transferase</keyword>
<dbReference type="Proteomes" id="UP001162131">
    <property type="component" value="Unassembled WGS sequence"/>
</dbReference>
<dbReference type="PANTHER" id="PTHR45780:SF2">
    <property type="entry name" value="ETHANOLAMINE-PHOSPHATE CYTIDYLYLTRANSFERASE"/>
    <property type="match status" value="1"/>
</dbReference>
<evidence type="ECO:0000256" key="2">
    <source>
        <dbReference type="ARBA" id="ARBA00010101"/>
    </source>
</evidence>
<evidence type="ECO:0000256" key="6">
    <source>
        <dbReference type="ARBA" id="ARBA00023098"/>
    </source>
</evidence>
<dbReference type="GO" id="GO:0006646">
    <property type="term" value="P:phosphatidylethanolamine biosynthetic process"/>
    <property type="evidence" value="ECO:0007669"/>
    <property type="project" value="InterPro"/>
</dbReference>
<dbReference type="InterPro" id="IPR014729">
    <property type="entry name" value="Rossmann-like_a/b/a_fold"/>
</dbReference>
<evidence type="ECO:0000313" key="14">
    <source>
        <dbReference type="Proteomes" id="UP001162131"/>
    </source>
</evidence>
<keyword evidence="6" id="KW-0443">Lipid metabolism</keyword>
<name>A0AAU9IPP0_9CILI</name>
<dbReference type="Pfam" id="PF01467">
    <property type="entry name" value="CTP_transf_like"/>
    <property type="match status" value="2"/>
</dbReference>
<gene>
    <name evidence="13" type="ORF">BSTOLATCC_MIC18786</name>
</gene>
<evidence type="ECO:0000256" key="4">
    <source>
        <dbReference type="ARBA" id="ARBA00022679"/>
    </source>
</evidence>
<evidence type="ECO:0000313" key="13">
    <source>
        <dbReference type="EMBL" id="CAG9317541.1"/>
    </source>
</evidence>
<sequence>MDVQLLSGLLLKLESYPALKAKIKSLYNETAENSARVEEVYNSLISLVDSIPLPVAKVRPVKVYMAACMDIIHSGHFNCMRQAKKLGDILVIGVISDEEIRRCKGPPVMNQEERRIMAEACKWADEVIDGVEYYVTPDILERVGCDYVVHGDDLAIRKDTGTDAYADVRAAGKLKIIKRTEGISTTDMVGKMLLMTSNELVTSPPTQISASTKTQFLSTTRRINQFSTPKTPAPTDRIVYIDGAFDLLHRGHVETIKRAREFGDYLIVGVHDDRTVNSIKGLNYPIMNLHERTLNLLALKYVDDVIMGAPWEITEDMIKTLNIQVVVQGTNHKDSMVSTPHEDPYTVPKRLGIYQEIDSVCNINAEDIVDRIVAHRLQYTKRNERMTANQQQYYENKQFVPEI</sequence>
<keyword evidence="7" id="KW-0594">Phospholipid biosynthesis</keyword>
<keyword evidence="8" id="KW-1208">Phospholipid metabolism</keyword>
<dbReference type="Gene3D" id="3.40.50.620">
    <property type="entry name" value="HUPs"/>
    <property type="match status" value="2"/>
</dbReference>
<feature type="domain" description="Cytidyltransferase-like" evidence="12">
    <location>
        <begin position="240"/>
        <end position="331"/>
    </location>
</feature>
<evidence type="ECO:0000256" key="9">
    <source>
        <dbReference type="ARBA" id="ARBA00024191"/>
    </source>
</evidence>
<dbReference type="SUPFAM" id="SSF52374">
    <property type="entry name" value="Nucleotidylyl transferase"/>
    <property type="match status" value="2"/>
</dbReference>
<reference evidence="13" key="1">
    <citation type="submission" date="2021-09" db="EMBL/GenBank/DDBJ databases">
        <authorList>
            <consortium name="AG Swart"/>
            <person name="Singh M."/>
            <person name="Singh A."/>
            <person name="Seah K."/>
            <person name="Emmerich C."/>
        </authorList>
    </citation>
    <scope>NUCLEOTIDE SEQUENCE</scope>
    <source>
        <strain evidence="13">ATCC30299</strain>
    </source>
</reference>
<evidence type="ECO:0000256" key="8">
    <source>
        <dbReference type="ARBA" id="ARBA00023264"/>
    </source>
</evidence>
<organism evidence="13 14">
    <name type="scientific">Blepharisma stoltei</name>
    <dbReference type="NCBI Taxonomy" id="1481888"/>
    <lineage>
        <taxon>Eukaryota</taxon>
        <taxon>Sar</taxon>
        <taxon>Alveolata</taxon>
        <taxon>Ciliophora</taxon>
        <taxon>Postciliodesmatophora</taxon>
        <taxon>Heterotrichea</taxon>
        <taxon>Heterotrichida</taxon>
        <taxon>Blepharismidae</taxon>
        <taxon>Blepharisma</taxon>
    </lineage>
</organism>
<evidence type="ECO:0000256" key="1">
    <source>
        <dbReference type="ARBA" id="ARBA00005189"/>
    </source>
</evidence>
<protein>
    <recommendedName>
        <fullName evidence="10">ethanolamine-phosphate cytidylyltransferase</fullName>
        <ecNumber evidence="10">2.7.7.14</ecNumber>
    </recommendedName>
    <alternativeName>
        <fullName evidence="11">CTP:phosphoethanolamine cytidylyltransferase</fullName>
    </alternativeName>
</protein>
<comment type="caution">
    <text evidence="13">The sequence shown here is derived from an EMBL/GenBank/DDBJ whole genome shotgun (WGS) entry which is preliminary data.</text>
</comment>
<evidence type="ECO:0000256" key="10">
    <source>
        <dbReference type="ARBA" id="ARBA00024221"/>
    </source>
</evidence>
<dbReference type="NCBIfam" id="TIGR00125">
    <property type="entry name" value="cyt_tran_rel"/>
    <property type="match status" value="2"/>
</dbReference>
<evidence type="ECO:0000256" key="7">
    <source>
        <dbReference type="ARBA" id="ARBA00023209"/>
    </source>
</evidence>
<evidence type="ECO:0000259" key="12">
    <source>
        <dbReference type="Pfam" id="PF01467"/>
    </source>
</evidence>
<comment type="similarity">
    <text evidence="2">Belongs to the cytidylyltransferase family.</text>
</comment>
<dbReference type="GO" id="GO:0005737">
    <property type="term" value="C:cytoplasm"/>
    <property type="evidence" value="ECO:0007669"/>
    <property type="project" value="TreeGrafter"/>
</dbReference>
<evidence type="ECO:0000256" key="5">
    <source>
        <dbReference type="ARBA" id="ARBA00022695"/>
    </source>
</evidence>
<dbReference type="InterPro" id="IPR004821">
    <property type="entry name" value="Cyt_trans-like"/>
</dbReference>
<feature type="domain" description="Cytidyltransferase-like" evidence="12">
    <location>
        <begin position="68"/>
        <end position="188"/>
    </location>
</feature>
<dbReference type="CDD" id="cd02173">
    <property type="entry name" value="ECT"/>
    <property type="match status" value="1"/>
</dbReference>